<comment type="caution">
    <text evidence="2">The sequence shown here is derived from an EMBL/GenBank/DDBJ whole genome shotgun (WGS) entry which is preliminary data.</text>
</comment>
<keyword evidence="1" id="KW-0812">Transmembrane</keyword>
<feature type="transmembrane region" description="Helical" evidence="1">
    <location>
        <begin position="117"/>
        <end position="138"/>
    </location>
</feature>
<proteinExistence type="predicted"/>
<feature type="transmembrane region" description="Helical" evidence="1">
    <location>
        <begin position="144"/>
        <end position="162"/>
    </location>
</feature>
<keyword evidence="1" id="KW-1133">Transmembrane helix</keyword>
<evidence type="ECO:0000313" key="3">
    <source>
        <dbReference type="Proteomes" id="UP000031246"/>
    </source>
</evidence>
<keyword evidence="1" id="KW-0472">Membrane</keyword>
<protein>
    <submittedName>
        <fullName evidence="2">Uncharacterized protein</fullName>
    </submittedName>
</protein>
<feature type="transmembrane region" description="Helical" evidence="1">
    <location>
        <begin position="89"/>
        <end position="110"/>
    </location>
</feature>
<feature type="transmembrane region" description="Helical" evidence="1">
    <location>
        <begin position="174"/>
        <end position="196"/>
    </location>
</feature>
<organism evidence="2 3">
    <name type="scientific">Pedobacter kyungheensis</name>
    <dbReference type="NCBI Taxonomy" id="1069985"/>
    <lineage>
        <taxon>Bacteria</taxon>
        <taxon>Pseudomonadati</taxon>
        <taxon>Bacteroidota</taxon>
        <taxon>Sphingobacteriia</taxon>
        <taxon>Sphingobacteriales</taxon>
        <taxon>Sphingobacteriaceae</taxon>
        <taxon>Pedobacter</taxon>
    </lineage>
</organism>
<dbReference type="EMBL" id="JSYN01000040">
    <property type="protein sequence ID" value="KIA90309.1"/>
    <property type="molecule type" value="Genomic_DNA"/>
</dbReference>
<dbReference type="AlphaFoldDB" id="A0A0C1FR02"/>
<evidence type="ECO:0000256" key="1">
    <source>
        <dbReference type="SAM" id="Phobius"/>
    </source>
</evidence>
<keyword evidence="3" id="KW-1185">Reference proteome</keyword>
<sequence length="198" mass="22708">MATLKEILSTKTDDQLRYYLDHVDKHTSEGVRTALAELKNRNAELPEGIDEQIEEKIRLKETTKYDSLQGWKRNVVQDIDAPEYYSQTAIYVFSILFSVLFGAVMMAINLKNAGKRWGMPILFGLIFTLGFIFLSEFIPNRSSGITLIVNVLGVVIMYQLFWNKNIGKDTKYRAKPIWIPLIIAIILVIPLVYFAVQN</sequence>
<name>A0A0C1FR02_9SPHI</name>
<dbReference type="RefSeq" id="WP_039482371.1">
    <property type="nucleotide sequence ID" value="NZ_JSYN01000040.1"/>
</dbReference>
<dbReference type="OrthoDB" id="764986at2"/>
<reference evidence="2 3" key="1">
    <citation type="submission" date="2014-10" db="EMBL/GenBank/DDBJ databases">
        <title>Pedobacter Kyungheensis.</title>
        <authorList>
            <person name="Anderson B.M."/>
            <person name="Newman J.D."/>
        </authorList>
    </citation>
    <scope>NUCLEOTIDE SEQUENCE [LARGE SCALE GENOMIC DNA]</scope>
    <source>
        <strain evidence="2 3">KACC 16221</strain>
    </source>
</reference>
<accession>A0A0C1FR02</accession>
<gene>
    <name evidence="2" type="ORF">OC25_24620</name>
</gene>
<dbReference type="Proteomes" id="UP000031246">
    <property type="component" value="Unassembled WGS sequence"/>
</dbReference>
<evidence type="ECO:0000313" key="2">
    <source>
        <dbReference type="EMBL" id="KIA90309.1"/>
    </source>
</evidence>